<dbReference type="Gene3D" id="3.40.50.2300">
    <property type="match status" value="1"/>
</dbReference>
<dbReference type="SUPFAM" id="SSF46894">
    <property type="entry name" value="C-terminal effector domain of the bipartite response regulators"/>
    <property type="match status" value="1"/>
</dbReference>
<feature type="modified residue" description="4-aspartylphosphate" evidence="3">
    <location>
        <position position="55"/>
    </location>
</feature>
<dbReference type="SMART" id="SM00421">
    <property type="entry name" value="HTH_LUXR"/>
    <property type="match status" value="1"/>
</dbReference>
<evidence type="ECO:0000259" key="4">
    <source>
        <dbReference type="PROSITE" id="PS50043"/>
    </source>
</evidence>
<dbReference type="CDD" id="cd17535">
    <property type="entry name" value="REC_NarL-like"/>
    <property type="match status" value="1"/>
</dbReference>
<protein>
    <submittedName>
        <fullName evidence="6">DNA-binding response regulator, NarL/FixJ family, contains REC and HTH domains</fullName>
    </submittedName>
</protein>
<dbReference type="Pfam" id="PF00196">
    <property type="entry name" value="GerE"/>
    <property type="match status" value="1"/>
</dbReference>
<dbReference type="PANTHER" id="PTHR43214">
    <property type="entry name" value="TWO-COMPONENT RESPONSE REGULATOR"/>
    <property type="match status" value="1"/>
</dbReference>
<keyword evidence="7" id="KW-1185">Reference proteome</keyword>
<dbReference type="PROSITE" id="PS50043">
    <property type="entry name" value="HTH_LUXR_2"/>
    <property type="match status" value="1"/>
</dbReference>
<sequence length="205" mass="21567">MGATVVVADGHAGARDALRELLSSAEDITVVAEAGTSAAAERLLARHRPDVLLVDPRMCGPAGLSTLAKTAGAAAILVFTTLDDDGSVLAAIRAGARGYLGKNASGEQVVRVIRGLAAGQALFDAHVACRVTTLLCGDRRPPTHRLTTRQREIFDLVVLGIPDTAIARRLRLSPKTVRNHVSAILTQLNAASRAHAVEWYLRPGS</sequence>
<organism evidence="6 7">
    <name type="scientific">Amycolatopsis xylanica</name>
    <dbReference type="NCBI Taxonomy" id="589385"/>
    <lineage>
        <taxon>Bacteria</taxon>
        <taxon>Bacillati</taxon>
        <taxon>Actinomycetota</taxon>
        <taxon>Actinomycetes</taxon>
        <taxon>Pseudonocardiales</taxon>
        <taxon>Pseudonocardiaceae</taxon>
        <taxon>Amycolatopsis</taxon>
    </lineage>
</organism>
<dbReference type="SMART" id="SM00448">
    <property type="entry name" value="REC"/>
    <property type="match status" value="1"/>
</dbReference>
<dbReference type="SUPFAM" id="SSF52172">
    <property type="entry name" value="CheY-like"/>
    <property type="match status" value="1"/>
</dbReference>
<keyword evidence="2 6" id="KW-0238">DNA-binding</keyword>
<dbReference type="RefSeq" id="WP_176969019.1">
    <property type="nucleotide sequence ID" value="NZ_FNON01000013.1"/>
</dbReference>
<keyword evidence="1 3" id="KW-0597">Phosphoprotein</keyword>
<feature type="domain" description="Response regulatory" evidence="5">
    <location>
        <begin position="4"/>
        <end position="117"/>
    </location>
</feature>
<dbReference type="PROSITE" id="PS50110">
    <property type="entry name" value="RESPONSE_REGULATORY"/>
    <property type="match status" value="1"/>
</dbReference>
<evidence type="ECO:0000313" key="6">
    <source>
        <dbReference type="EMBL" id="SDZ35821.1"/>
    </source>
</evidence>
<dbReference type="InterPro" id="IPR039420">
    <property type="entry name" value="WalR-like"/>
</dbReference>
<evidence type="ECO:0000256" key="3">
    <source>
        <dbReference type="PROSITE-ProRule" id="PRU00169"/>
    </source>
</evidence>
<reference evidence="6 7" key="1">
    <citation type="submission" date="2016-10" db="EMBL/GenBank/DDBJ databases">
        <authorList>
            <person name="de Groot N.N."/>
        </authorList>
    </citation>
    <scope>NUCLEOTIDE SEQUENCE [LARGE SCALE GENOMIC DNA]</scope>
    <source>
        <strain evidence="6 7">CPCC 202699</strain>
    </source>
</reference>
<evidence type="ECO:0000259" key="5">
    <source>
        <dbReference type="PROSITE" id="PS50110"/>
    </source>
</evidence>
<evidence type="ECO:0000256" key="1">
    <source>
        <dbReference type="ARBA" id="ARBA00022553"/>
    </source>
</evidence>
<name>A0A1H3SE37_9PSEU</name>
<feature type="domain" description="HTH luxR-type" evidence="4">
    <location>
        <begin position="139"/>
        <end position="204"/>
    </location>
</feature>
<dbReference type="Pfam" id="PF00072">
    <property type="entry name" value="Response_reg"/>
    <property type="match status" value="1"/>
</dbReference>
<dbReference type="InterPro" id="IPR058245">
    <property type="entry name" value="NreC/VraR/RcsB-like_REC"/>
</dbReference>
<dbReference type="PRINTS" id="PR00038">
    <property type="entry name" value="HTHLUXR"/>
</dbReference>
<dbReference type="InterPro" id="IPR011006">
    <property type="entry name" value="CheY-like_superfamily"/>
</dbReference>
<dbReference type="InterPro" id="IPR016032">
    <property type="entry name" value="Sig_transdc_resp-reg_C-effctor"/>
</dbReference>
<dbReference type="CDD" id="cd06170">
    <property type="entry name" value="LuxR_C_like"/>
    <property type="match status" value="1"/>
</dbReference>
<gene>
    <name evidence="6" type="ORF">SAMN05421504_113129</name>
</gene>
<dbReference type="EMBL" id="FNON01000013">
    <property type="protein sequence ID" value="SDZ35821.1"/>
    <property type="molecule type" value="Genomic_DNA"/>
</dbReference>
<dbReference type="GO" id="GO:0000160">
    <property type="term" value="P:phosphorelay signal transduction system"/>
    <property type="evidence" value="ECO:0007669"/>
    <property type="project" value="InterPro"/>
</dbReference>
<evidence type="ECO:0000313" key="7">
    <source>
        <dbReference type="Proteomes" id="UP000199515"/>
    </source>
</evidence>
<evidence type="ECO:0000256" key="2">
    <source>
        <dbReference type="ARBA" id="ARBA00023125"/>
    </source>
</evidence>
<dbReference type="GO" id="GO:0006355">
    <property type="term" value="P:regulation of DNA-templated transcription"/>
    <property type="evidence" value="ECO:0007669"/>
    <property type="project" value="InterPro"/>
</dbReference>
<dbReference type="AlphaFoldDB" id="A0A1H3SE37"/>
<dbReference type="GO" id="GO:0003677">
    <property type="term" value="F:DNA binding"/>
    <property type="evidence" value="ECO:0007669"/>
    <property type="project" value="UniProtKB-KW"/>
</dbReference>
<dbReference type="STRING" id="589385.SAMN05421504_113129"/>
<accession>A0A1H3SE37</accession>
<dbReference type="InterPro" id="IPR000792">
    <property type="entry name" value="Tscrpt_reg_LuxR_C"/>
</dbReference>
<dbReference type="InterPro" id="IPR001789">
    <property type="entry name" value="Sig_transdc_resp-reg_receiver"/>
</dbReference>
<proteinExistence type="predicted"/>
<dbReference type="Proteomes" id="UP000199515">
    <property type="component" value="Unassembled WGS sequence"/>
</dbReference>